<comment type="caution">
    <text evidence="12">The sequence shown here is derived from an EMBL/GenBank/DDBJ whole genome shotgun (WGS) entry which is preliminary data.</text>
</comment>
<feature type="chain" id="PRO_5047216713" evidence="10">
    <location>
        <begin position="35"/>
        <end position="719"/>
    </location>
</feature>
<keyword evidence="8 9" id="KW-0998">Cell outer membrane</keyword>
<keyword evidence="3 9" id="KW-1134">Transmembrane beta strand</keyword>
<evidence type="ECO:0000256" key="5">
    <source>
        <dbReference type="ARBA" id="ARBA00023077"/>
    </source>
</evidence>
<dbReference type="InterPro" id="IPR037066">
    <property type="entry name" value="Plug_dom_sf"/>
</dbReference>
<evidence type="ECO:0000256" key="9">
    <source>
        <dbReference type="PROSITE-ProRule" id="PRU01360"/>
    </source>
</evidence>
<evidence type="ECO:0000313" key="12">
    <source>
        <dbReference type="EMBL" id="MDG0817387.1"/>
    </source>
</evidence>
<evidence type="ECO:0000256" key="6">
    <source>
        <dbReference type="ARBA" id="ARBA00023136"/>
    </source>
</evidence>
<dbReference type="EMBL" id="JANRMI010000004">
    <property type="protein sequence ID" value="MDG0817387.1"/>
    <property type="molecule type" value="Genomic_DNA"/>
</dbReference>
<feature type="signal peptide" evidence="10">
    <location>
        <begin position="1"/>
        <end position="34"/>
    </location>
</feature>
<keyword evidence="10" id="KW-0732">Signal</keyword>
<dbReference type="PANTHER" id="PTHR32552">
    <property type="entry name" value="FERRICHROME IRON RECEPTOR-RELATED"/>
    <property type="match status" value="1"/>
</dbReference>
<keyword evidence="2 9" id="KW-0813">Transport</keyword>
<keyword evidence="5" id="KW-0798">TonB box</keyword>
<dbReference type="Gene3D" id="2.170.130.10">
    <property type="entry name" value="TonB-dependent receptor, plug domain"/>
    <property type="match status" value="1"/>
</dbReference>
<dbReference type="InterPro" id="IPR012910">
    <property type="entry name" value="Plug_dom"/>
</dbReference>
<keyword evidence="13" id="KW-1185">Reference proteome</keyword>
<keyword evidence="4 9" id="KW-0812">Transmembrane</keyword>
<evidence type="ECO:0000259" key="11">
    <source>
        <dbReference type="Pfam" id="PF07715"/>
    </source>
</evidence>
<dbReference type="SUPFAM" id="SSF56935">
    <property type="entry name" value="Porins"/>
    <property type="match status" value="1"/>
</dbReference>
<evidence type="ECO:0000313" key="13">
    <source>
        <dbReference type="Proteomes" id="UP001152321"/>
    </source>
</evidence>
<keyword evidence="7 12" id="KW-0675">Receptor</keyword>
<protein>
    <submittedName>
        <fullName evidence="12">TonB-dependent siderophore receptor</fullName>
    </submittedName>
</protein>
<evidence type="ECO:0000256" key="10">
    <source>
        <dbReference type="SAM" id="SignalP"/>
    </source>
</evidence>
<sequence length="719" mass="79452">MERKTVTVKSIKSAKSVVSNLTLTIALFSLPLYAQTETPSDLNVQTIQMNKVEIQEQSQEAASDLTGFAELPAKKLPISTTKVSEKKIQENNIQRLADVTKLEASTTDSYNATGYWDMLNIRGYTLDNRNNYRREGLPISAESYIPLDNKSNIEILKGLSGVQAGASAPGGLVNYVVKRPTGKNIQDIHTEFTDSGDALVAADVAAQMKDADQFGYRLNLAQEKLDPHLKNAEGSRSLVSLAGDWRLPKESLVEAEVEWSRRSQPSQSGFSLLGTKLPDPVDPNLNLNNQAWSQPVVFSGLTSTLRFTQVISAPWSWSIIAGVQSLSTDDRLAYAYGCTKDNAYDRFCSDGTFDMYDYRSENESRVTQAVKLNLQGQVNTAAVRHDLNIGVLGSAMKERYQRQAYNYAGVGNVQGTGVGTANPAQNDEATNRDAGSAELFITDSMQFERWRAWLGVRYTYIDRSSVRTDGSRPTSYTQTFPIPWAALSYDFEKCMAYISAGEGLESFVTPNKSGYTNRGQYLDDVRSKQIEIGLRGGELISWSVAAFRIQRPVVEDQKPNYQVDGEDEHRGIEVQSAMALGRWEVGTSLMGLQATRQGSSLNSAVNGHMPVNVPTNALRLNVNYQVPGVSGLNINSRMVHEGERAVVSDNSIMIPAWTRFDAGLSYSQAGLIGKKTTIRFSVENLADQRYWRESPTQYGHIYLYPGEARSLVLSLDALL</sequence>
<evidence type="ECO:0000256" key="4">
    <source>
        <dbReference type="ARBA" id="ARBA00022692"/>
    </source>
</evidence>
<dbReference type="InterPro" id="IPR036942">
    <property type="entry name" value="Beta-barrel_TonB_sf"/>
</dbReference>
<evidence type="ECO:0000256" key="1">
    <source>
        <dbReference type="ARBA" id="ARBA00004571"/>
    </source>
</evidence>
<evidence type="ECO:0000256" key="3">
    <source>
        <dbReference type="ARBA" id="ARBA00022452"/>
    </source>
</evidence>
<gene>
    <name evidence="12" type="ORF">NWE73_13480</name>
</gene>
<evidence type="ECO:0000256" key="8">
    <source>
        <dbReference type="ARBA" id="ARBA00023237"/>
    </source>
</evidence>
<proteinExistence type="inferred from homology"/>
<dbReference type="PANTHER" id="PTHR32552:SF83">
    <property type="entry name" value="BLR3904 PROTEIN"/>
    <property type="match status" value="1"/>
</dbReference>
<dbReference type="RefSeq" id="WP_277578862.1">
    <property type="nucleotide sequence ID" value="NZ_JANRMI010000004.1"/>
</dbReference>
<dbReference type="Proteomes" id="UP001152321">
    <property type="component" value="Unassembled WGS sequence"/>
</dbReference>
<dbReference type="Gene3D" id="2.40.170.20">
    <property type="entry name" value="TonB-dependent receptor, beta-barrel domain"/>
    <property type="match status" value="1"/>
</dbReference>
<comment type="similarity">
    <text evidence="9">Belongs to the TonB-dependent receptor family.</text>
</comment>
<evidence type="ECO:0000256" key="7">
    <source>
        <dbReference type="ARBA" id="ARBA00023170"/>
    </source>
</evidence>
<dbReference type="NCBIfam" id="TIGR01783">
    <property type="entry name" value="TonB-siderophor"/>
    <property type="match status" value="1"/>
</dbReference>
<accession>A0ABT6DKJ1</accession>
<dbReference type="PROSITE" id="PS52016">
    <property type="entry name" value="TONB_DEPENDENT_REC_3"/>
    <property type="match status" value="1"/>
</dbReference>
<name>A0ABT6DKJ1_9BACT</name>
<keyword evidence="6 9" id="KW-0472">Membrane</keyword>
<dbReference type="Pfam" id="PF07715">
    <property type="entry name" value="Plug"/>
    <property type="match status" value="1"/>
</dbReference>
<dbReference type="InterPro" id="IPR010105">
    <property type="entry name" value="TonB_sidphr_rcpt"/>
</dbReference>
<reference evidence="12" key="1">
    <citation type="submission" date="2022-08" db="EMBL/GenBank/DDBJ databases">
        <title>Novel Bdellovibrio Species Isolated from Svalbard: Designation Bdellovibrio svalbardensis.</title>
        <authorList>
            <person name="Mitchell R.J."/>
            <person name="Choi S.Y."/>
        </authorList>
    </citation>
    <scope>NUCLEOTIDE SEQUENCE</scope>
    <source>
        <strain evidence="12">PAP01</strain>
    </source>
</reference>
<organism evidence="12 13">
    <name type="scientific">Bdellovibrio svalbardensis</name>
    <dbReference type="NCBI Taxonomy" id="2972972"/>
    <lineage>
        <taxon>Bacteria</taxon>
        <taxon>Pseudomonadati</taxon>
        <taxon>Bdellovibrionota</taxon>
        <taxon>Bdellovibrionia</taxon>
        <taxon>Bdellovibrionales</taxon>
        <taxon>Pseudobdellovibrionaceae</taxon>
        <taxon>Bdellovibrio</taxon>
    </lineage>
</organism>
<dbReference type="InterPro" id="IPR039426">
    <property type="entry name" value="TonB-dep_rcpt-like"/>
</dbReference>
<feature type="domain" description="TonB-dependent receptor plug" evidence="11">
    <location>
        <begin position="73"/>
        <end position="171"/>
    </location>
</feature>
<evidence type="ECO:0000256" key="2">
    <source>
        <dbReference type="ARBA" id="ARBA00022448"/>
    </source>
</evidence>
<comment type="subcellular location">
    <subcellularLocation>
        <location evidence="1 9">Cell outer membrane</location>
        <topology evidence="1 9">Multi-pass membrane protein</topology>
    </subcellularLocation>
</comment>